<evidence type="ECO:0000313" key="8">
    <source>
        <dbReference type="Proteomes" id="UP000240739"/>
    </source>
</evidence>
<dbReference type="AlphaFoldDB" id="A0A2T4UJV0"/>
<evidence type="ECO:0000256" key="4">
    <source>
        <dbReference type="ARBA" id="ARBA00022840"/>
    </source>
</evidence>
<dbReference type="Gene3D" id="3.40.50.12780">
    <property type="entry name" value="N-terminal domain of ligase-like"/>
    <property type="match status" value="1"/>
</dbReference>
<dbReference type="Gene3D" id="3.30.300.30">
    <property type="match status" value="1"/>
</dbReference>
<sequence length="655" mass="71202">MPDAPLWSPADDLLRDSEMARLCDELGLADAAALHAWSVADVGRFWRTAVWDRFDVLHDGPAEPALADARMPGAVWFPHARLSFPEHVFRGKDDEALALQAAGEVRDGIDVWTWGRLRAETARIRAGLRAMGVMQGDRVVGYLPHVPETVAAFLATASLGATWSCCSPDFGSRTVVDRFAQIEPTVLLAVDGYAYGGRRFDRRGVVAELEAALPSLRRTVRLGYLDPAAGDWSSAFPETDEPLAFARVPFDHPLWILYSSGTTGLPKAIVHGHGGIVLEHLKTWRLQHDTRPDDRVLWFTTTGWVMWNYLVAGLMTDASIVLFDGNPGYPSMDVLWQLCADAGVTVFGTGAAYLHGCLKAGTKPRDGRALRIRAVGSTGSPLSPEGFRWVYDEVGPDTWLFSASGGTDIAGAFVGANPLVPVYEGELQAPGLGVDLQAWDDDGRPVATGEVGELVVTQPMPSMPVGFWNDPDGARYRDAYFAHYDVEEGRGPVWRHGDWISLTAHGGAVIHGRSDSTINRGGIRMGTAEIYAAVLALDEIVDAMVVDVPPTDGSGEAWMPLFVVLAEGAQLTDELRDALVRRVRADCSPRHVPDEVHVVAQVPRTLTGKVLEVPVKRLLMGHDPERAASRDALANPEAFQWFVDFARERAGAPSA</sequence>
<dbReference type="GO" id="GO:0030729">
    <property type="term" value="F:acetoacetate-CoA ligase activity"/>
    <property type="evidence" value="ECO:0007669"/>
    <property type="project" value="InterPro"/>
</dbReference>
<evidence type="ECO:0000313" key="7">
    <source>
        <dbReference type="EMBL" id="PTL59501.1"/>
    </source>
</evidence>
<gene>
    <name evidence="7" type="ORF">C7Y72_07495</name>
</gene>
<proteinExistence type="inferred from homology"/>
<dbReference type="GO" id="GO:0006629">
    <property type="term" value="P:lipid metabolic process"/>
    <property type="evidence" value="ECO:0007669"/>
    <property type="project" value="InterPro"/>
</dbReference>
<dbReference type="NCBIfam" id="NF002937">
    <property type="entry name" value="PRK03584.1"/>
    <property type="match status" value="1"/>
</dbReference>
<evidence type="ECO:0000259" key="5">
    <source>
        <dbReference type="Pfam" id="PF00501"/>
    </source>
</evidence>
<dbReference type="GO" id="GO:0005524">
    <property type="term" value="F:ATP binding"/>
    <property type="evidence" value="ECO:0007669"/>
    <property type="project" value="UniProtKB-KW"/>
</dbReference>
<dbReference type="Pfam" id="PF00501">
    <property type="entry name" value="AMP-binding"/>
    <property type="match status" value="1"/>
</dbReference>
<dbReference type="InterPro" id="IPR025110">
    <property type="entry name" value="AMP-bd_C"/>
</dbReference>
<keyword evidence="8" id="KW-1185">Reference proteome</keyword>
<dbReference type="EMBL" id="PYYB01000001">
    <property type="protein sequence ID" value="PTL59501.1"/>
    <property type="molecule type" value="Genomic_DNA"/>
</dbReference>
<evidence type="ECO:0000256" key="2">
    <source>
        <dbReference type="ARBA" id="ARBA00022598"/>
    </source>
</evidence>
<reference evidence="7 8" key="1">
    <citation type="submission" date="2018-03" db="EMBL/GenBank/DDBJ databases">
        <title>Aquarubrobacter algicola gen. nov., sp. nov., a novel actinobacterium isolated from shallow eutrophic lake during the end of cyanobacterial harmful algal blooms.</title>
        <authorList>
            <person name="Chun S.J."/>
        </authorList>
    </citation>
    <scope>NUCLEOTIDE SEQUENCE [LARGE SCALE GENOMIC DNA]</scope>
    <source>
        <strain evidence="7 8">Seoho-28</strain>
    </source>
</reference>
<keyword evidence="4" id="KW-0067">ATP-binding</keyword>
<dbReference type="InterPro" id="IPR000873">
    <property type="entry name" value="AMP-dep_synth/lig_dom"/>
</dbReference>
<name>A0A2T4UJV0_9ACTN</name>
<feature type="domain" description="AMP-dependent synthetase/ligase" evidence="5">
    <location>
        <begin position="101"/>
        <end position="459"/>
    </location>
</feature>
<dbReference type="Pfam" id="PF13193">
    <property type="entry name" value="AMP-binding_C"/>
    <property type="match status" value="1"/>
</dbReference>
<dbReference type="PANTHER" id="PTHR42921">
    <property type="entry name" value="ACETOACETYL-COA SYNTHETASE"/>
    <property type="match status" value="1"/>
</dbReference>
<comment type="similarity">
    <text evidence="1">Belongs to the ATP-dependent AMP-binding enzyme family.</text>
</comment>
<dbReference type="PANTHER" id="PTHR42921:SF1">
    <property type="entry name" value="ACETOACETYL-COA SYNTHETASE"/>
    <property type="match status" value="1"/>
</dbReference>
<accession>A0A2T4UJV0</accession>
<dbReference type="SUPFAM" id="SSF56801">
    <property type="entry name" value="Acetyl-CoA synthetase-like"/>
    <property type="match status" value="1"/>
</dbReference>
<dbReference type="InterPro" id="IPR045851">
    <property type="entry name" value="AMP-bd_C_sf"/>
</dbReference>
<protein>
    <submittedName>
        <fullName evidence="7">Acetoacetate--CoA ligase</fullName>
    </submittedName>
</protein>
<evidence type="ECO:0000256" key="1">
    <source>
        <dbReference type="ARBA" id="ARBA00006432"/>
    </source>
</evidence>
<keyword evidence="2 7" id="KW-0436">Ligase</keyword>
<evidence type="ECO:0000259" key="6">
    <source>
        <dbReference type="Pfam" id="PF13193"/>
    </source>
</evidence>
<feature type="domain" description="AMP-binding enzyme C-terminal" evidence="6">
    <location>
        <begin position="532"/>
        <end position="609"/>
    </location>
</feature>
<dbReference type="InterPro" id="IPR042099">
    <property type="entry name" value="ANL_N_sf"/>
</dbReference>
<dbReference type="NCBIfam" id="TIGR01217">
    <property type="entry name" value="ac_ac_CoA_syn"/>
    <property type="match status" value="1"/>
</dbReference>
<dbReference type="InterPro" id="IPR020845">
    <property type="entry name" value="AMP-binding_CS"/>
</dbReference>
<dbReference type="Proteomes" id="UP000240739">
    <property type="component" value="Unassembled WGS sequence"/>
</dbReference>
<dbReference type="PROSITE" id="PS00455">
    <property type="entry name" value="AMP_BINDING"/>
    <property type="match status" value="1"/>
</dbReference>
<comment type="caution">
    <text evidence="7">The sequence shown here is derived from an EMBL/GenBank/DDBJ whole genome shotgun (WGS) entry which is preliminary data.</text>
</comment>
<keyword evidence="3" id="KW-0547">Nucleotide-binding</keyword>
<organism evidence="7 8">
    <name type="scientific">Paraconexibacter algicola</name>
    <dbReference type="NCBI Taxonomy" id="2133960"/>
    <lineage>
        <taxon>Bacteria</taxon>
        <taxon>Bacillati</taxon>
        <taxon>Actinomycetota</taxon>
        <taxon>Thermoleophilia</taxon>
        <taxon>Solirubrobacterales</taxon>
        <taxon>Paraconexibacteraceae</taxon>
        <taxon>Paraconexibacter</taxon>
    </lineage>
</organism>
<dbReference type="InterPro" id="IPR005914">
    <property type="entry name" value="Acac_CoA_synth"/>
</dbReference>
<evidence type="ECO:0000256" key="3">
    <source>
        <dbReference type="ARBA" id="ARBA00022741"/>
    </source>
</evidence>
<dbReference type="OrthoDB" id="9803968at2"/>
<dbReference type="RefSeq" id="WP_107568146.1">
    <property type="nucleotide sequence ID" value="NZ_PYYB01000001.1"/>
</dbReference>